<name>A0A150X5T5_9BACT</name>
<evidence type="ECO:0000313" key="2">
    <source>
        <dbReference type="EMBL" id="KYG74063.1"/>
    </source>
</evidence>
<proteinExistence type="predicted"/>
<evidence type="ECO:0000313" key="3">
    <source>
        <dbReference type="Proteomes" id="UP000075606"/>
    </source>
</evidence>
<reference evidence="2 3" key="1">
    <citation type="submission" date="2016-01" db="EMBL/GenBank/DDBJ databases">
        <title>Genome sequencing of Roseivirga spongicola UST030701-084.</title>
        <authorList>
            <person name="Selvaratnam C."/>
            <person name="Thevarajoo S."/>
            <person name="Goh K.M."/>
            <person name="Ee R."/>
            <person name="Chan K.-G."/>
            <person name="Chong C.S."/>
        </authorList>
    </citation>
    <scope>NUCLEOTIDE SEQUENCE [LARGE SCALE GENOMIC DNA]</scope>
    <source>
        <strain evidence="2 3">UST030701-084</strain>
    </source>
</reference>
<dbReference type="EMBL" id="LRPC01000028">
    <property type="protein sequence ID" value="KYG74063.1"/>
    <property type="molecule type" value="Genomic_DNA"/>
</dbReference>
<comment type="caution">
    <text evidence="2">The sequence shown here is derived from an EMBL/GenBank/DDBJ whole genome shotgun (WGS) entry which is preliminary data.</text>
</comment>
<protein>
    <submittedName>
        <fullName evidence="2">Uncharacterized protein</fullName>
    </submittedName>
</protein>
<dbReference type="AlphaFoldDB" id="A0A150X5T5"/>
<feature type="chain" id="PRO_5007574150" evidence="1">
    <location>
        <begin position="24"/>
        <end position="142"/>
    </location>
</feature>
<evidence type="ECO:0000256" key="1">
    <source>
        <dbReference type="SAM" id="SignalP"/>
    </source>
</evidence>
<sequence>MRKKKIIGAILLSLFGLFTTLNALPHTHHESLNDHEVSIEKTFPTQLNVLQHSHQTDHWLHILNHLVEQHSHSTHQHEISKLERQSKSKSNKLPLFLNIRNTVSQTIDHTLTVPCGQSAVLKARPPYTSSTALRGPPVRLLS</sequence>
<gene>
    <name evidence="2" type="ORF">AWW68_15505</name>
</gene>
<keyword evidence="3" id="KW-1185">Reference proteome</keyword>
<keyword evidence="1" id="KW-0732">Signal</keyword>
<dbReference type="Proteomes" id="UP000075606">
    <property type="component" value="Unassembled WGS sequence"/>
</dbReference>
<dbReference type="RefSeq" id="WP_068223437.1">
    <property type="nucleotide sequence ID" value="NZ_LRPC01000028.1"/>
</dbReference>
<dbReference type="STRING" id="333140.AWW68_15505"/>
<organism evidence="2 3">
    <name type="scientific">Roseivirga spongicola</name>
    <dbReference type="NCBI Taxonomy" id="333140"/>
    <lineage>
        <taxon>Bacteria</taxon>
        <taxon>Pseudomonadati</taxon>
        <taxon>Bacteroidota</taxon>
        <taxon>Cytophagia</taxon>
        <taxon>Cytophagales</taxon>
        <taxon>Roseivirgaceae</taxon>
        <taxon>Roseivirga</taxon>
    </lineage>
</organism>
<accession>A0A150X5T5</accession>
<feature type="signal peptide" evidence="1">
    <location>
        <begin position="1"/>
        <end position="23"/>
    </location>
</feature>